<feature type="transmembrane region" description="Helical" evidence="6">
    <location>
        <begin position="120"/>
        <end position="142"/>
    </location>
</feature>
<keyword evidence="4 6" id="KW-1133">Transmembrane helix</keyword>
<evidence type="ECO:0000313" key="8">
    <source>
        <dbReference type="EMBL" id="ASI14018.1"/>
    </source>
</evidence>
<dbReference type="Pfam" id="PF09335">
    <property type="entry name" value="VTT_dom"/>
    <property type="match status" value="1"/>
</dbReference>
<evidence type="ECO:0000256" key="2">
    <source>
        <dbReference type="ARBA" id="ARBA00022475"/>
    </source>
</evidence>
<comment type="subcellular location">
    <subcellularLocation>
        <location evidence="1">Cell membrane</location>
        <topology evidence="1">Multi-pass membrane protein</topology>
    </subcellularLocation>
</comment>
<keyword evidence="2" id="KW-1003">Cell membrane</keyword>
<evidence type="ECO:0000256" key="6">
    <source>
        <dbReference type="SAM" id="Phobius"/>
    </source>
</evidence>
<name>A0A218NNG0_9ARCH</name>
<feature type="transmembrane region" description="Helical" evidence="6">
    <location>
        <begin position="27"/>
        <end position="56"/>
    </location>
</feature>
<dbReference type="Proteomes" id="UP000197679">
    <property type="component" value="Chromosome"/>
</dbReference>
<keyword evidence="5 6" id="KW-0472">Membrane</keyword>
<evidence type="ECO:0000256" key="3">
    <source>
        <dbReference type="ARBA" id="ARBA00022692"/>
    </source>
</evidence>
<dbReference type="PANTHER" id="PTHR42709">
    <property type="entry name" value="ALKALINE PHOSPHATASE LIKE PROTEIN"/>
    <property type="match status" value="1"/>
</dbReference>
<proteinExistence type="predicted"/>
<dbReference type="GO" id="GO:0005886">
    <property type="term" value="C:plasma membrane"/>
    <property type="evidence" value="ECO:0007669"/>
    <property type="project" value="UniProtKB-SubCell"/>
</dbReference>
<accession>A0A218NNG0</accession>
<organism evidence="8 9">
    <name type="scientific">Candidatus Mancarchaeum acidiphilum</name>
    <dbReference type="NCBI Taxonomy" id="1920749"/>
    <lineage>
        <taxon>Archaea</taxon>
        <taxon>Candidatus Micrarchaeota</taxon>
        <taxon>Candidatus Mancarchaeum</taxon>
    </lineage>
</organism>
<dbReference type="EMBL" id="CP019964">
    <property type="protein sequence ID" value="ASI14018.1"/>
    <property type="molecule type" value="Genomic_DNA"/>
</dbReference>
<evidence type="ECO:0000256" key="5">
    <source>
        <dbReference type="ARBA" id="ARBA00023136"/>
    </source>
</evidence>
<evidence type="ECO:0000313" key="9">
    <source>
        <dbReference type="Proteomes" id="UP000197679"/>
    </source>
</evidence>
<evidence type="ECO:0000256" key="4">
    <source>
        <dbReference type="ARBA" id="ARBA00022989"/>
    </source>
</evidence>
<reference evidence="8 9" key="1">
    <citation type="journal article" date="2017" name="Nat. Commun.">
        <title>'ARMAN' archaea depend on association with euryarchaeal host in culture and in situ.</title>
        <authorList>
            <person name="Golyshina O."/>
            <person name="Toshchakov S."/>
            <person name="Makarova K."/>
            <person name="Gavrilov S."/>
            <person name="Korzhenkov A."/>
            <person name="La Cono V."/>
            <person name="Arcadi E."/>
            <person name="Nechitaylo T."/>
            <person name="Ferrer M."/>
            <person name="Kublanov I."/>
            <person name="Wolf Y."/>
            <person name="Yakimov M."/>
            <person name="Golyshin P."/>
            <person name="Slesarev A."/>
            <person name="Kozyavkin S."/>
        </authorList>
    </citation>
    <scope>NUCLEOTIDE SEQUENCE [LARGE SCALE GENOMIC DNA]</scope>
    <source>
        <strain evidence="8 9">Mia14</strain>
    </source>
</reference>
<feature type="domain" description="VTT" evidence="7">
    <location>
        <begin position="43"/>
        <end position="168"/>
    </location>
</feature>
<dbReference type="InterPro" id="IPR051311">
    <property type="entry name" value="DedA_domain"/>
</dbReference>
<keyword evidence="9" id="KW-1185">Reference proteome</keyword>
<sequence>MLLIYYLLISLGSLSKALPAIIESYGYASVVLLMALESASLPLPSEVILPTVGFLVSKGLMDFYIALIAALIGNFIGIMVDYYIGYYLGKDFIYKNLRLFHVKKETLDNFDSWFDKNGEIAVFFSRMIPVIRGLISFPAGFANMNKKKFITYSMVGSLIYDALLILFGMYALSVGNIVELMAAISIFAVILIAVYKAFMHYLAKSK</sequence>
<dbReference type="PANTHER" id="PTHR42709:SF6">
    <property type="entry name" value="UNDECAPRENYL PHOSPHATE TRANSPORTER A"/>
    <property type="match status" value="1"/>
</dbReference>
<dbReference type="AlphaFoldDB" id="A0A218NNG0"/>
<evidence type="ECO:0000256" key="1">
    <source>
        <dbReference type="ARBA" id="ARBA00004651"/>
    </source>
</evidence>
<feature type="transmembrane region" description="Helical" evidence="6">
    <location>
        <begin position="149"/>
        <end position="171"/>
    </location>
</feature>
<dbReference type="KEGG" id="marh:Mia14_0718"/>
<feature type="transmembrane region" description="Helical" evidence="6">
    <location>
        <begin position="63"/>
        <end position="84"/>
    </location>
</feature>
<keyword evidence="3 6" id="KW-0812">Transmembrane</keyword>
<evidence type="ECO:0000259" key="7">
    <source>
        <dbReference type="Pfam" id="PF09335"/>
    </source>
</evidence>
<protein>
    <submittedName>
        <fullName evidence="8">DedA family protein</fullName>
    </submittedName>
</protein>
<dbReference type="InterPro" id="IPR032816">
    <property type="entry name" value="VTT_dom"/>
</dbReference>
<gene>
    <name evidence="8" type="ORF">Mia14_0718</name>
</gene>
<feature type="transmembrane region" description="Helical" evidence="6">
    <location>
        <begin position="177"/>
        <end position="198"/>
    </location>
</feature>